<feature type="transmembrane region" description="Helical" evidence="8">
    <location>
        <begin position="1462"/>
        <end position="1484"/>
    </location>
</feature>
<dbReference type="EMBL" id="CP121196">
    <property type="protein sequence ID" value="XBH16345.1"/>
    <property type="molecule type" value="Genomic_DNA"/>
</dbReference>
<dbReference type="GO" id="GO:0004252">
    <property type="term" value="F:serine-type endopeptidase activity"/>
    <property type="evidence" value="ECO:0007669"/>
    <property type="project" value="InterPro"/>
</dbReference>
<feature type="domain" description="Peptidase S53" evidence="10">
    <location>
        <begin position="241"/>
        <end position="698"/>
    </location>
</feature>
<evidence type="ECO:0000313" key="11">
    <source>
        <dbReference type="EMBL" id="XBH16345.1"/>
    </source>
</evidence>
<comment type="cofactor">
    <cofactor evidence="1">
        <name>Ca(2+)</name>
        <dbReference type="ChEBI" id="CHEBI:29108"/>
    </cofactor>
</comment>
<name>A0AAU7DFC4_9BACT</name>
<dbReference type="InterPro" id="IPR013783">
    <property type="entry name" value="Ig-like_fold"/>
</dbReference>
<dbReference type="RefSeq" id="WP_348261574.1">
    <property type="nucleotide sequence ID" value="NZ_CP121196.1"/>
</dbReference>
<feature type="transmembrane region" description="Helical" evidence="8">
    <location>
        <begin position="1433"/>
        <end position="1450"/>
    </location>
</feature>
<dbReference type="PROSITE" id="PS00138">
    <property type="entry name" value="SUBTILASE_SER"/>
    <property type="match status" value="1"/>
</dbReference>
<dbReference type="InterPro" id="IPR050819">
    <property type="entry name" value="Tripeptidyl-peptidase_I"/>
</dbReference>
<dbReference type="GO" id="GO:0008240">
    <property type="term" value="F:tripeptidyl-peptidase activity"/>
    <property type="evidence" value="ECO:0007669"/>
    <property type="project" value="TreeGrafter"/>
</dbReference>
<dbReference type="Gene3D" id="2.60.40.10">
    <property type="entry name" value="Immunoglobulins"/>
    <property type="match status" value="6"/>
</dbReference>
<dbReference type="InterPro" id="IPR030400">
    <property type="entry name" value="Sedolisin_dom"/>
</dbReference>
<evidence type="ECO:0000256" key="1">
    <source>
        <dbReference type="ARBA" id="ARBA00001913"/>
    </source>
</evidence>
<keyword evidence="2" id="KW-0645">Protease</keyword>
<keyword evidence="3" id="KW-0479">Metal-binding</keyword>
<proteinExistence type="predicted"/>
<evidence type="ECO:0000256" key="2">
    <source>
        <dbReference type="ARBA" id="ARBA00022670"/>
    </source>
</evidence>
<organism evidence="11">
    <name type="scientific">Telmatobacter sp. DSM 110680</name>
    <dbReference type="NCBI Taxonomy" id="3036704"/>
    <lineage>
        <taxon>Bacteria</taxon>
        <taxon>Pseudomonadati</taxon>
        <taxon>Acidobacteriota</taxon>
        <taxon>Terriglobia</taxon>
        <taxon>Terriglobales</taxon>
        <taxon>Acidobacteriaceae</taxon>
        <taxon>Telmatobacter</taxon>
    </lineage>
</organism>
<keyword evidence="5" id="KW-0720">Serine protease</keyword>
<sequence>MTAGRPWFSLFAVLCLGYAMGCAVPARAQMPTSSAVQSRITARIDESSLHTLRGNTHPLAQPRNDIGPAPESKVARRLILVLTRSAVQEASLQTWLNSVHDVSSPNYHQWLTPEQFGARFGVSDADLAKVEGWLAGQGFRVNRVAPGRMSLEFSGTTAQVQTAFHTSVHSYLVNGVRHWANTSDPQIPAALAPVVAGVARLNDFNPRPNAIRGPAGIYNPETKRIEPAYTTGDTTNGYTIFVGPADAATIYDTPTTFNANHSGTLFDGTGVTIGIAGDSNIDLQQNANYRATFGLPAKATTVVVDGTDPGENGDAIEAYLDTQVAGGIAPNANVILYTAANTYLDAGLFLAIGRAIDDNKADILNVSFGSCEADQGVAGNQFIYNLWQQAAAQGISVTVSSGDSGSAGCDNPNVWLIAQLGLAVNALASTPYNIAVGGTDFDTLYSNFPSSFTQYVDVNNTLPNHRSALKYIPERPWNDSTVQGYNTTISANVPWTATQYGSNANIVAAGGGTSACVQQSGGVCSAGYPVPSWQAGFASSSTGRNLPDVSFLAGNGLYGAAWGLCTDQLYSPSGTQLPNCTGTPTTGNSFYLTGIGGTSAAAPAFAGMLALLEQKTGGRIGQADYALYDLAKNHYSSVFHDVQTGNNSVVCENWAPDCAVNGKGYYFITGYNAGTGFDEASGLGSVDATQMLSNWAGAGLVGTSSSLTLNGSTAPLSITHGNNVAVNVDVTASSSTPAGDVALVDSINPATVPNSGSIGSFTLASGIASGTTESLPGGSYSVSAHYGGSPTFAQSDSNLIPVKVSAETSSTNLTVQGVYEPASGSRISPPQYGYIYLIDAQPYGNSASAANPNGDATGTITFKNGSTTLGTIPLGSDGIAELQTSTITPGSDSLTAVFPGDASFQASTSAPVALTVQPMMTEVLLNTSGSFYINLGDSITINAKLVNFYNLTTLDSLGAAPTGTITLTDQTANTTLATLPINGTAGSATAIATGTVTYTTSALGAGQHNIAASYSGDGNYAASQPSPGDLITVNGAAAAMTVTPSLNPAKNDQPLQVTISVSQSGTYPVPTGTITLTAFVVSSPLFHSSAVPLVNGSATITIPANTLPIGSVVLNSVYSGDKNYNNNSLGYTLQVISSGTITPSVSLTPPAGIQTSYPFSIPIVVAGASGSPTPTGNVSLSISGNSWGSQPLVNGSTTFVINNNLPGGSNSVTATYLGDSIYTSGTASGLVRYIAMSIVQVNPSSADIAVNQSLTLAVAVGGNYTVGAIPAPTGTVTFTSGTYSSAATPLNNGFASITIPANTLAVGTDSFNMDYSGDANYLAGSGFGIISVTTPIPAGFNLVGSNPSFLAGATTGNTSAITISPTGGFTGNVTMTAAITSNPAGAQNLPTLSFGTTSPVNVTDATGGTATLTITTKAATTAMMRDPQRPSSLWFRAGGAVLACLLFLGIPTRRRSSRNVLGMLALLMILVESVLACGGGGGSIGGGGGTTTIPGTTAGNYTVTVTGTSGIITSTTTITLSVH</sequence>
<evidence type="ECO:0000256" key="4">
    <source>
        <dbReference type="ARBA" id="ARBA00022801"/>
    </source>
</evidence>
<dbReference type="InterPro" id="IPR036852">
    <property type="entry name" value="Peptidase_S8/S53_dom_sf"/>
</dbReference>
<accession>A0AAU7DFC4</accession>
<evidence type="ECO:0000256" key="7">
    <source>
        <dbReference type="ARBA" id="ARBA00023145"/>
    </source>
</evidence>
<dbReference type="CDD" id="cd04056">
    <property type="entry name" value="Peptidases_S53"/>
    <property type="match status" value="1"/>
</dbReference>
<evidence type="ECO:0000256" key="9">
    <source>
        <dbReference type="SAM" id="SignalP"/>
    </source>
</evidence>
<dbReference type="Gene3D" id="3.40.50.200">
    <property type="entry name" value="Peptidase S8/S53 domain"/>
    <property type="match status" value="1"/>
</dbReference>
<gene>
    <name evidence="11" type="ORF">P8935_17440</name>
</gene>
<evidence type="ECO:0000256" key="5">
    <source>
        <dbReference type="ARBA" id="ARBA00022825"/>
    </source>
</evidence>
<evidence type="ECO:0000256" key="8">
    <source>
        <dbReference type="SAM" id="Phobius"/>
    </source>
</evidence>
<keyword evidence="8" id="KW-1133">Transmembrane helix</keyword>
<evidence type="ECO:0000256" key="3">
    <source>
        <dbReference type="ARBA" id="ARBA00022723"/>
    </source>
</evidence>
<feature type="signal peptide" evidence="9">
    <location>
        <begin position="1"/>
        <end position="28"/>
    </location>
</feature>
<evidence type="ECO:0000259" key="10">
    <source>
        <dbReference type="PROSITE" id="PS51695"/>
    </source>
</evidence>
<dbReference type="Pfam" id="PF16640">
    <property type="entry name" value="Big_3_5"/>
    <property type="match status" value="4"/>
</dbReference>
<protein>
    <submittedName>
        <fullName evidence="11">Ig-like domain repeat protein</fullName>
    </submittedName>
</protein>
<evidence type="ECO:0000256" key="6">
    <source>
        <dbReference type="ARBA" id="ARBA00022837"/>
    </source>
</evidence>
<dbReference type="CDD" id="cd11377">
    <property type="entry name" value="Pro-peptidase_S53"/>
    <property type="match status" value="1"/>
</dbReference>
<dbReference type="PANTHER" id="PTHR14218">
    <property type="entry name" value="PROTEASE S8 TRIPEPTIDYL PEPTIDASE I CLN2"/>
    <property type="match status" value="1"/>
</dbReference>
<keyword evidence="6" id="KW-0106">Calcium</keyword>
<dbReference type="SMART" id="SM00944">
    <property type="entry name" value="Pro-kuma_activ"/>
    <property type="match status" value="1"/>
</dbReference>
<dbReference type="PANTHER" id="PTHR14218:SF15">
    <property type="entry name" value="TRIPEPTIDYL-PEPTIDASE 1"/>
    <property type="match status" value="1"/>
</dbReference>
<dbReference type="SUPFAM" id="SSF52743">
    <property type="entry name" value="Subtilisin-like"/>
    <property type="match status" value="1"/>
</dbReference>
<dbReference type="GO" id="GO:0006508">
    <property type="term" value="P:proteolysis"/>
    <property type="evidence" value="ECO:0007669"/>
    <property type="project" value="UniProtKB-KW"/>
</dbReference>
<dbReference type="PROSITE" id="PS51695">
    <property type="entry name" value="SEDOLISIN"/>
    <property type="match status" value="1"/>
</dbReference>
<dbReference type="InterPro" id="IPR015366">
    <property type="entry name" value="S53_propep"/>
</dbReference>
<keyword evidence="7" id="KW-0865">Zymogen</keyword>
<keyword evidence="8" id="KW-0472">Membrane</keyword>
<feature type="chain" id="PRO_5043638612" evidence="9">
    <location>
        <begin position="29"/>
        <end position="1523"/>
    </location>
</feature>
<reference evidence="11" key="1">
    <citation type="submission" date="2023-03" db="EMBL/GenBank/DDBJ databases">
        <title>Edaphobacter sp.</title>
        <authorList>
            <person name="Huber K.J."/>
            <person name="Papendorf J."/>
            <person name="Pilke C."/>
            <person name="Bunk B."/>
            <person name="Sproeer C."/>
            <person name="Pester M."/>
        </authorList>
    </citation>
    <scope>NUCLEOTIDE SEQUENCE</scope>
    <source>
        <strain evidence="11">DSM 110680</strain>
    </source>
</reference>
<keyword evidence="9" id="KW-0732">Signal</keyword>
<dbReference type="GO" id="GO:0046872">
    <property type="term" value="F:metal ion binding"/>
    <property type="evidence" value="ECO:0007669"/>
    <property type="project" value="UniProtKB-KW"/>
</dbReference>
<dbReference type="InterPro" id="IPR032109">
    <property type="entry name" value="Big_3_5"/>
</dbReference>
<dbReference type="Pfam" id="PF09286">
    <property type="entry name" value="Pro-kuma_activ"/>
    <property type="match status" value="1"/>
</dbReference>
<keyword evidence="8" id="KW-0812">Transmembrane</keyword>
<dbReference type="SUPFAM" id="SSF54897">
    <property type="entry name" value="Protease propeptides/inhibitors"/>
    <property type="match status" value="1"/>
</dbReference>
<keyword evidence="4" id="KW-0378">Hydrolase</keyword>
<dbReference type="InterPro" id="IPR023828">
    <property type="entry name" value="Peptidase_S8_Ser-AS"/>
</dbReference>